<dbReference type="WBParaSite" id="nRc.2.0.1.t43682-RA">
    <property type="protein sequence ID" value="nRc.2.0.1.t43682-RA"/>
    <property type="gene ID" value="nRc.2.0.1.g43682"/>
</dbReference>
<keyword evidence="1" id="KW-1185">Reference proteome</keyword>
<dbReference type="PANTHER" id="PTHR21415">
    <property type="entry name" value="U7 SNRNA-ASSOCIATED SM-LIKE PROTEIN LSM11"/>
    <property type="match status" value="1"/>
</dbReference>
<proteinExistence type="predicted"/>
<dbReference type="GO" id="GO:0005683">
    <property type="term" value="C:U7 snRNP"/>
    <property type="evidence" value="ECO:0007669"/>
    <property type="project" value="TreeGrafter"/>
</dbReference>
<evidence type="ECO:0000313" key="1">
    <source>
        <dbReference type="Proteomes" id="UP000887565"/>
    </source>
</evidence>
<name>A0A915KXK2_ROMCU</name>
<dbReference type="InterPro" id="IPR010920">
    <property type="entry name" value="LSM_dom_sf"/>
</dbReference>
<dbReference type="GO" id="GO:0006398">
    <property type="term" value="P:mRNA 3'-end processing by stem-loop binding and cleavage"/>
    <property type="evidence" value="ECO:0007669"/>
    <property type="project" value="TreeGrafter"/>
</dbReference>
<protein>
    <submittedName>
        <fullName evidence="2">Sm domain-containing protein</fullName>
    </submittedName>
</protein>
<evidence type="ECO:0000313" key="2">
    <source>
        <dbReference type="WBParaSite" id="nRc.2.0.1.t43682-RA"/>
    </source>
</evidence>
<dbReference type="InterPro" id="IPR039267">
    <property type="entry name" value="Lsm11"/>
</dbReference>
<dbReference type="Gene3D" id="2.30.30.100">
    <property type="match status" value="1"/>
</dbReference>
<dbReference type="PANTHER" id="PTHR21415:SF1">
    <property type="entry name" value="U7 SNRNA-ASSOCIATED SM-LIKE PROTEIN LSM11"/>
    <property type="match status" value="1"/>
</dbReference>
<dbReference type="SUPFAM" id="SSF50182">
    <property type="entry name" value="Sm-like ribonucleoproteins"/>
    <property type="match status" value="1"/>
</dbReference>
<dbReference type="AlphaFoldDB" id="A0A915KXK2"/>
<dbReference type="Proteomes" id="UP000887565">
    <property type="component" value="Unplaced"/>
</dbReference>
<organism evidence="1 2">
    <name type="scientific">Romanomermis culicivorax</name>
    <name type="common">Nematode worm</name>
    <dbReference type="NCBI Taxonomy" id="13658"/>
    <lineage>
        <taxon>Eukaryota</taxon>
        <taxon>Metazoa</taxon>
        <taxon>Ecdysozoa</taxon>
        <taxon>Nematoda</taxon>
        <taxon>Enoplea</taxon>
        <taxon>Dorylaimia</taxon>
        <taxon>Mermithida</taxon>
        <taxon>Mermithoidea</taxon>
        <taxon>Mermithidae</taxon>
        <taxon>Romanomermis</taxon>
    </lineage>
</organism>
<reference evidence="2" key="1">
    <citation type="submission" date="2022-11" db="UniProtKB">
        <authorList>
            <consortium name="WormBaseParasite"/>
        </authorList>
    </citation>
    <scope>IDENTIFICATION</scope>
</reference>
<dbReference type="GO" id="GO:0071209">
    <property type="term" value="F:U7 snRNA binding"/>
    <property type="evidence" value="ECO:0007669"/>
    <property type="project" value="InterPro"/>
</dbReference>
<accession>A0A915KXK2</accession>
<sequence>MSQKAEFDPISFLYDDEDVEKDIASICSVSEATPYFDTVGDFERHLRTYEPDFLPMVEKLISDKETYSSVAVVHNQSSCGTRQLSKEPTIEVNLAQNLVEREKHRPPLITRRKKTFTNVLTKMMNEDFNGPLFKLCECMRDKTRVKIYLRSRIRIRSILTCFIIAFDKHWNIVASDVNELFHKSKCTRVLRKNRPDDLRKADEIYGPLSKSFQFSSVDSKSNHFEWVNRHVPKLFIRGEHIVLISVQ</sequence>